<evidence type="ECO:0000259" key="3">
    <source>
        <dbReference type="Pfam" id="PF13538"/>
    </source>
</evidence>
<dbReference type="EMBL" id="MHBW01000006">
    <property type="protein sequence ID" value="OGY09659.1"/>
    <property type="molecule type" value="Genomic_DNA"/>
</dbReference>
<dbReference type="GO" id="GO:0005524">
    <property type="term" value="F:ATP binding"/>
    <property type="evidence" value="ECO:0007669"/>
    <property type="project" value="UniProtKB-KW"/>
</dbReference>
<gene>
    <name evidence="4" type="ORF">A2782_02975</name>
</gene>
<keyword evidence="1" id="KW-0547">Nucleotide-binding</keyword>
<proteinExistence type="predicted"/>
<dbReference type="GO" id="GO:0003678">
    <property type="term" value="F:DNA helicase activity"/>
    <property type="evidence" value="ECO:0007669"/>
    <property type="project" value="UniProtKB-ARBA"/>
</dbReference>
<dbReference type="PANTHER" id="PTHR43788">
    <property type="entry name" value="DNA2/NAM7 HELICASE FAMILY MEMBER"/>
    <property type="match status" value="1"/>
</dbReference>
<dbReference type="Gene3D" id="3.40.50.300">
    <property type="entry name" value="P-loop containing nucleotide triphosphate hydrolases"/>
    <property type="match status" value="2"/>
</dbReference>
<organism evidence="4 5">
    <name type="scientific">Candidatus Blackburnbacteria bacterium RIFCSPHIGHO2_01_FULL_43_15b</name>
    <dbReference type="NCBI Taxonomy" id="1797513"/>
    <lineage>
        <taxon>Bacteria</taxon>
        <taxon>Candidatus Blackburniibacteriota</taxon>
    </lineage>
</organism>
<evidence type="ECO:0000313" key="5">
    <source>
        <dbReference type="Proteomes" id="UP000177967"/>
    </source>
</evidence>
<evidence type="ECO:0000256" key="2">
    <source>
        <dbReference type="ARBA" id="ARBA00022840"/>
    </source>
</evidence>
<dbReference type="CDD" id="cd18809">
    <property type="entry name" value="SF1_C_RecD"/>
    <property type="match status" value="1"/>
</dbReference>
<comment type="caution">
    <text evidence="4">The sequence shown here is derived from an EMBL/GenBank/DDBJ whole genome shotgun (WGS) entry which is preliminary data.</text>
</comment>
<dbReference type="AlphaFoldDB" id="A0A1G1V2Q6"/>
<dbReference type="InterPro" id="IPR027417">
    <property type="entry name" value="P-loop_NTPase"/>
</dbReference>
<dbReference type="Proteomes" id="UP000177967">
    <property type="component" value="Unassembled WGS sequence"/>
</dbReference>
<feature type="domain" description="UvrD-like helicase C-terminal" evidence="3">
    <location>
        <begin position="444"/>
        <end position="493"/>
    </location>
</feature>
<dbReference type="Pfam" id="PF13245">
    <property type="entry name" value="AAA_19"/>
    <property type="match status" value="1"/>
</dbReference>
<evidence type="ECO:0000313" key="4">
    <source>
        <dbReference type="EMBL" id="OGY09659.1"/>
    </source>
</evidence>
<name>A0A1G1V2Q6_9BACT</name>
<dbReference type="InterPro" id="IPR027785">
    <property type="entry name" value="UvrD-like_helicase_C"/>
</dbReference>
<dbReference type="PANTHER" id="PTHR43788:SF6">
    <property type="entry name" value="DNA HELICASE B"/>
    <property type="match status" value="1"/>
</dbReference>
<protein>
    <recommendedName>
        <fullName evidence="3">UvrD-like helicase C-terminal domain-containing protein</fullName>
    </recommendedName>
</protein>
<accession>A0A1G1V2Q6</accession>
<sequence length="494" mass="56052">MTPAVKPKAYSVEGIRQTFTKAYAQWTEEEDNLLKSAHEEFVKLNKPEESFILEYAEKFGRKPGGIRSRIAKLLNGEITYKNSRHPADKVGRIPLVSVSSTKITLPDHLSSDQKFVLESLLSWIKNPKNGFITVGGYAGTGKTTITAILRTLLKKQSPNLSVSFACFTGKASQVLKSKLLEQKAMFKGDSIGTLHSLMYKPKVDKNGQIIGWGKVSDIDRDLIVIDEASMITQDMWRDICSYGVPIIAIGDHGQLPPVGDSYSLMNNPQLRLETIHRHAQDNPILQVATLARTTGKIPFQDFSSTVRKVARGTQEAQEIIDKIFNSFDDNTLILCGRNATRVRLNQQIRSRLDFLSDEPVIGEQVICLKNNYKNLTRPIYNGMIGKLIKLALSDKHWYEAEILFHGEEVPYQGRISRYQFHKEKYLAEVKGIHYKEIGDRFDFGYALTVHKSQGSQADRVLLFEEPSTYWEDELWSRWLYTAVTRAVKELYIIG</sequence>
<dbReference type="InterPro" id="IPR050534">
    <property type="entry name" value="Coronavir_polyprotein_1ab"/>
</dbReference>
<evidence type="ECO:0000256" key="1">
    <source>
        <dbReference type="ARBA" id="ARBA00022741"/>
    </source>
</evidence>
<dbReference type="Pfam" id="PF13538">
    <property type="entry name" value="UvrD_C_2"/>
    <property type="match status" value="1"/>
</dbReference>
<dbReference type="STRING" id="1797513.A2782_02975"/>
<dbReference type="SUPFAM" id="SSF52540">
    <property type="entry name" value="P-loop containing nucleoside triphosphate hydrolases"/>
    <property type="match status" value="1"/>
</dbReference>
<keyword evidence="2" id="KW-0067">ATP-binding</keyword>
<reference evidence="4 5" key="1">
    <citation type="journal article" date="2016" name="Nat. Commun.">
        <title>Thousands of microbial genomes shed light on interconnected biogeochemical processes in an aquifer system.</title>
        <authorList>
            <person name="Anantharaman K."/>
            <person name="Brown C.T."/>
            <person name="Hug L.A."/>
            <person name="Sharon I."/>
            <person name="Castelle C.J."/>
            <person name="Probst A.J."/>
            <person name="Thomas B.C."/>
            <person name="Singh A."/>
            <person name="Wilkins M.J."/>
            <person name="Karaoz U."/>
            <person name="Brodie E.L."/>
            <person name="Williams K.H."/>
            <person name="Hubbard S.S."/>
            <person name="Banfield J.F."/>
        </authorList>
    </citation>
    <scope>NUCLEOTIDE SEQUENCE [LARGE SCALE GENOMIC DNA]</scope>
</reference>